<evidence type="ECO:0000256" key="5">
    <source>
        <dbReference type="ARBA" id="ARBA00022839"/>
    </source>
</evidence>
<keyword evidence="6" id="KW-0460">Magnesium</keyword>
<evidence type="ECO:0000256" key="3">
    <source>
        <dbReference type="ARBA" id="ARBA00022723"/>
    </source>
</evidence>
<comment type="cofactor">
    <cofactor evidence="1">
        <name>Mg(2+)</name>
        <dbReference type="ChEBI" id="CHEBI:18420"/>
    </cofactor>
</comment>
<reference evidence="10 11" key="1">
    <citation type="submission" date="2017-08" db="EMBL/GenBank/DDBJ databases">
        <title>Acidophilic green algal genome provides insights into adaptation to an acidic environment.</title>
        <authorList>
            <person name="Hirooka S."/>
            <person name="Hirose Y."/>
            <person name="Kanesaki Y."/>
            <person name="Higuchi S."/>
            <person name="Fujiwara T."/>
            <person name="Onuma R."/>
            <person name="Era A."/>
            <person name="Ohbayashi R."/>
            <person name="Uzuka A."/>
            <person name="Nozaki H."/>
            <person name="Yoshikawa H."/>
            <person name="Miyagishima S.Y."/>
        </authorList>
    </citation>
    <scope>NUCLEOTIDE SEQUENCE [LARGE SCALE GENOMIC DNA]</scope>
    <source>
        <strain evidence="10 11">NIES-2499</strain>
    </source>
</reference>
<evidence type="ECO:0000256" key="2">
    <source>
        <dbReference type="ARBA" id="ARBA00022722"/>
    </source>
</evidence>
<accession>A0A250X6H4</accession>
<evidence type="ECO:0000256" key="8">
    <source>
        <dbReference type="SAM" id="MobiDB-lite"/>
    </source>
</evidence>
<keyword evidence="5" id="KW-0269">Exonuclease</keyword>
<dbReference type="PANTHER" id="PTHR13058:SF19">
    <property type="entry name" value="LD40940P"/>
    <property type="match status" value="1"/>
</dbReference>
<keyword evidence="3" id="KW-0479">Metal-binding</keyword>
<sequence length="1210" mass="130893">MLWRMAKTSCDHFTSPTSRKLNNAINVNMSGFRQSGGKDYWQSFSTISKNETGLQRAEICARISLPADDTVLPPASTTAHSTSNAFTEKRINLFRDRAPKSRAQEGTSDDVIGISNYSVSTSTAPSNSVTLRKENAAADEVQQSLAGRSQQDASHTEVMNTSSHQDVTSIDSTAHPVQPARRGRPPSKKQTNTQPTASQATQSASPCEIHHPRITSAPGDTSTPFIDLSQPTPVKTCAPPVFGPFNDEDDAPGWPQTVNQLRINPDPVRKPRRMKGDLLSTAELPHLSDSIEMSFADLSVRDRGAVAAGQHQPTAVVAKRCSVPKSRPLPAASGAAAPVAVFTSQSGPKSTASPAVSAAAAEQVSINNVGNDDFRVFSLDLETSGFVKRSTRILEIAIVDVQTGRSFSTLVNPQMKNLGWSGAAAAAVHGITAKDCKGKPAFEEVMQNLIQFVEECCDGQDGASKILQTSDEMRISSKMVIRGNHGSQFGTTTTGGSSRRGSQVVVVAHNGVRFDFKMLQYECERVGVQIPSSWMYLDTLPLARALVARDVSNDKEGDEKPGFGQQDLRERFGLPQSQSTHRALADAEGLLGVYRELMRRAYASAASAAAVAAAGHLPATSMAVSDAPLGNHLKLSWDLLLHLTSIAPTCTGLLSCIGTPFMVRPGNVIESPKQALSDPNQLWTNIAEAVPSHVPPADDYASSSTTSRSGGGRTGRKSSPRPTSQHDLLTLVMAQHPGYDLLSLEHAIQILQGPHVHTRKSMNWLEQREIVYDAAAAATVCRHEGSISSTPQEAATSMIKPTDRATLVGSRSVTHDQMLRPNYYAAPPVTATATWRPFCFLLKNMKAPYGMSEWYAYSDRGNKPKWSLRLECLEKRDNTLQNVAVALDAAARKVLTTAKAGYNLNLTEPPSMLPGGKQLLATSSAYSLTVSLRAEVFITPPNHRRLHHPLTLSTVLGIHQDNHQVPSHNDRTLSCKQHANANHDASYPRTVGVVRHDYDSAVCSIGSHSLQSQLLPSSRCQECRAACTDNKTVGRSCQIKVDKDEGSQGSTVEAPHDHDMISWNLLTPITSTKSGRQHVVPLVSAPAPSTTVAAAAATVDHSIQMLQCSVENRNGDHPAHCVNFVKSHHHSAALLSSDNAMAMKENMMQADLESAKMQNVKAINAVFRPPSRPHHQPVKFDVLVWPESVWNMKEKGTYGIKLTALHVFLH</sequence>
<dbReference type="PANTHER" id="PTHR13058">
    <property type="entry name" value="THREE PRIME REPAIR EXONUCLEASE 1, 2"/>
    <property type="match status" value="1"/>
</dbReference>
<dbReference type="GO" id="GO:0003676">
    <property type="term" value="F:nucleic acid binding"/>
    <property type="evidence" value="ECO:0007669"/>
    <property type="project" value="InterPro"/>
</dbReference>
<keyword evidence="4" id="KW-0378">Hydrolase</keyword>
<dbReference type="AlphaFoldDB" id="A0A250X6H4"/>
<evidence type="ECO:0000256" key="7">
    <source>
        <dbReference type="ARBA" id="ARBA00025769"/>
    </source>
</evidence>
<evidence type="ECO:0000256" key="1">
    <source>
        <dbReference type="ARBA" id="ARBA00001946"/>
    </source>
</evidence>
<dbReference type="STRING" id="1157962.A0A250X6H4"/>
<name>A0A250X6H4_9CHLO</name>
<organism evidence="10 11">
    <name type="scientific">Chlamydomonas eustigma</name>
    <dbReference type="NCBI Taxonomy" id="1157962"/>
    <lineage>
        <taxon>Eukaryota</taxon>
        <taxon>Viridiplantae</taxon>
        <taxon>Chlorophyta</taxon>
        <taxon>core chlorophytes</taxon>
        <taxon>Chlorophyceae</taxon>
        <taxon>CS clade</taxon>
        <taxon>Chlamydomonadales</taxon>
        <taxon>Chlamydomonadaceae</taxon>
        <taxon>Chlamydomonas</taxon>
    </lineage>
</organism>
<dbReference type="GO" id="GO:0046872">
    <property type="term" value="F:metal ion binding"/>
    <property type="evidence" value="ECO:0007669"/>
    <property type="project" value="UniProtKB-KW"/>
</dbReference>
<keyword evidence="11" id="KW-1185">Reference proteome</keyword>
<comment type="similarity">
    <text evidence="7">Belongs to the exonuclease superfamily. TREX family.</text>
</comment>
<evidence type="ECO:0000256" key="4">
    <source>
        <dbReference type="ARBA" id="ARBA00022801"/>
    </source>
</evidence>
<dbReference type="InterPro" id="IPR036397">
    <property type="entry name" value="RNaseH_sf"/>
</dbReference>
<feature type="compositionally biased region" description="Polar residues" evidence="8">
    <location>
        <begin position="188"/>
        <end position="205"/>
    </location>
</feature>
<dbReference type="GO" id="GO:0005737">
    <property type="term" value="C:cytoplasm"/>
    <property type="evidence" value="ECO:0007669"/>
    <property type="project" value="TreeGrafter"/>
</dbReference>
<keyword evidence="2" id="KW-0540">Nuclease</keyword>
<dbReference type="GO" id="GO:0008296">
    <property type="term" value="F:3'-5'-DNA exonuclease activity"/>
    <property type="evidence" value="ECO:0007669"/>
    <property type="project" value="TreeGrafter"/>
</dbReference>
<dbReference type="Proteomes" id="UP000232323">
    <property type="component" value="Unassembled WGS sequence"/>
</dbReference>
<dbReference type="CDD" id="cd06127">
    <property type="entry name" value="DEDDh"/>
    <property type="match status" value="1"/>
</dbReference>
<feature type="compositionally biased region" description="Polar residues" evidence="8">
    <location>
        <begin position="218"/>
        <end position="230"/>
    </location>
</feature>
<evidence type="ECO:0000313" key="10">
    <source>
        <dbReference type="EMBL" id="GAX78665.1"/>
    </source>
</evidence>
<feature type="region of interest" description="Disordered" evidence="8">
    <location>
        <begin position="693"/>
        <end position="724"/>
    </location>
</feature>
<protein>
    <recommendedName>
        <fullName evidence="9">Exonuclease domain-containing protein</fullName>
    </recommendedName>
</protein>
<dbReference type="InterPro" id="IPR040393">
    <property type="entry name" value="TREX1/2"/>
</dbReference>
<evidence type="ECO:0000259" key="9">
    <source>
        <dbReference type="SMART" id="SM00479"/>
    </source>
</evidence>
<evidence type="ECO:0000256" key="6">
    <source>
        <dbReference type="ARBA" id="ARBA00022842"/>
    </source>
</evidence>
<comment type="caution">
    <text evidence="10">The sequence shown here is derived from an EMBL/GenBank/DDBJ whole genome shotgun (WGS) entry which is preliminary data.</text>
</comment>
<dbReference type="GO" id="GO:0006308">
    <property type="term" value="P:DNA catabolic process"/>
    <property type="evidence" value="ECO:0007669"/>
    <property type="project" value="TreeGrafter"/>
</dbReference>
<evidence type="ECO:0000313" key="11">
    <source>
        <dbReference type="Proteomes" id="UP000232323"/>
    </source>
</evidence>
<dbReference type="SMART" id="SM00479">
    <property type="entry name" value="EXOIII"/>
    <property type="match status" value="1"/>
</dbReference>
<dbReference type="Pfam" id="PF00929">
    <property type="entry name" value="RNase_T"/>
    <property type="match status" value="2"/>
</dbReference>
<dbReference type="SUPFAM" id="SSF53098">
    <property type="entry name" value="Ribonuclease H-like"/>
    <property type="match status" value="1"/>
</dbReference>
<feature type="region of interest" description="Disordered" evidence="8">
    <location>
        <begin position="135"/>
        <end position="230"/>
    </location>
</feature>
<gene>
    <name evidence="10" type="ORF">CEUSTIGMA_g6103.t1</name>
</gene>
<dbReference type="Gene3D" id="3.30.420.10">
    <property type="entry name" value="Ribonuclease H-like superfamily/Ribonuclease H"/>
    <property type="match status" value="1"/>
</dbReference>
<dbReference type="OrthoDB" id="10250935at2759"/>
<dbReference type="EMBL" id="BEGY01000034">
    <property type="protein sequence ID" value="GAX78665.1"/>
    <property type="molecule type" value="Genomic_DNA"/>
</dbReference>
<feature type="compositionally biased region" description="Polar residues" evidence="8">
    <location>
        <begin position="141"/>
        <end position="172"/>
    </location>
</feature>
<dbReference type="InterPro" id="IPR013520">
    <property type="entry name" value="Ribonucl_H"/>
</dbReference>
<proteinExistence type="inferred from homology"/>
<feature type="domain" description="Exonuclease" evidence="9">
    <location>
        <begin position="375"/>
        <end position="603"/>
    </location>
</feature>
<dbReference type="InterPro" id="IPR012337">
    <property type="entry name" value="RNaseH-like_sf"/>
</dbReference>